<accession>A0AC61YVU7</accession>
<evidence type="ECO:0000313" key="1">
    <source>
        <dbReference type="EMBL" id="WGE07011.1"/>
    </source>
</evidence>
<dbReference type="EMBL" id="CP121756">
    <property type="protein sequence ID" value="WGE07011.1"/>
    <property type="molecule type" value="Genomic_DNA"/>
</dbReference>
<name>A0AC61YVU7_BACIU</name>
<reference evidence="1" key="1">
    <citation type="submission" date="2025-02" db="EMBL/GenBank/DDBJ databases">
        <title>Complete genome sequences of 52 Bacillus and Priestia strains isolated from West-African fermentations and 26 reference strains from the DSMZ collection.</title>
        <authorList>
            <person name="Wiedenbein E.S."/>
            <person name="Canoy T.S."/>
            <person name="Hui Y."/>
            <person name="Parkouda C."/>
            <person name="Dawende C."/>
            <person name="Ametefe E."/>
            <person name="Jespersen L."/>
            <person name="Nielsen D.S."/>
        </authorList>
    </citation>
    <scope>NUCLEOTIDE SEQUENCE</scope>
    <source>
        <strain evidence="1">PRO122</strain>
    </source>
</reference>
<dbReference type="Proteomes" id="UP001217185">
    <property type="component" value="Chromosome"/>
</dbReference>
<organism evidence="1 2">
    <name type="scientific">Bacillus subtilis</name>
    <dbReference type="NCBI Taxonomy" id="1423"/>
    <lineage>
        <taxon>Bacteria</taxon>
        <taxon>Bacillati</taxon>
        <taxon>Bacillota</taxon>
        <taxon>Bacilli</taxon>
        <taxon>Bacillales</taxon>
        <taxon>Bacillaceae</taxon>
        <taxon>Bacillus</taxon>
    </lineage>
</organism>
<sequence>MKRKILATSLLALTMVSASFTGANAATLNENKVSEDAPFSIQRTELYNSVPSWYKGSASAKFAGNFDSTKVLFTNYSSKSVNYIVTKGSTEIKSGTVAGNDEKTIYLEKPMFNSNDYVIELYTDDSSNRSVAIKAVGL</sequence>
<proteinExistence type="predicted"/>
<gene>
    <name evidence="1" type="ORF">P5658_18005</name>
</gene>
<protein>
    <submittedName>
        <fullName evidence="1">Uncharacterized protein</fullName>
    </submittedName>
</protein>
<evidence type="ECO:0000313" key="2">
    <source>
        <dbReference type="Proteomes" id="UP001217185"/>
    </source>
</evidence>